<feature type="region of interest" description="Disordered" evidence="2">
    <location>
        <begin position="1"/>
        <end position="23"/>
    </location>
</feature>
<sequence length="1148" mass="125775">MAPSMFTRPAIPSQEPRHSTVSHQQKLKSISSFFPLFAHPASNLIDESHVIPYRQPDSSSQHTATVFDGLPKIKNNSNISLPLRSSQHTISPSQSSPCLKVTLQQTTSKGHAVTYTSHNLQQQMSKEMPTLASAIHIPDSSISSSLSPLSSSKASVDGVKQNHSGVHPLYHLNTSSTSLLGSYVQVNEIIHVVNVDMPSDHSTSSGGEVGVGKRERSNSRSSTFSQTTKRLTRRLSLDNIVPKITSRGSLRRRERSGSKSSILDGGGGLAEGRRWSLFSSSNANVNTNAIQPPQEAQTKHVMGERSISRAVNKQSMPVSRNWRNKFTVKNTSTTRTSGGKENTGVGITMGMDDRLEAARQARDRSRAESAEYRERYDERTIKRIPVRGMRDMSFSGFGSGNEDRLKERESMISMLIGSGGMRERDEISATRLSFVHKPSSRASSFDPAATPKSTSSSSIPIPFVPIGPPPQQSSLVESQTTTSLAATFDSPSPLPRPVHTPLNRVAGLRIPSATANRSAILSPAQDDRSILDPARSPCPIPDMSPLLPLNTGLQYQNMPLPPPPVQVNQNMAISDAKKMEVAENEPMDLSSLDKSLDEIMKPSISNITTTIAAQPSQTGTFGVSDSNQTWHTATTSPPPLLPTSSSTRTMCTLPRSKSKSHTDLSSYSSTKNLVDHIEATQGPGWWSTDKRVNRRVSTMTLRYKAEDEDRELERLERLAQSTTIPHRPKFDDITQEEEIVVSPTMNRTREEDKLRTRSSLDLRSSSQSTSTANASTIRSSNVLGNDTIRSGHHPRPSLMAGSIWFKELPPSPRRSVLSRQIEPANGDTPVKIRPAQIHLPLSEPRNNTFISNRISPDIARRASFLSKDSTTMADVESPSRSTSRQTTRTTLSADSTSTAPTSVQSDGEEQEKISGKVEMLKKEYEEKIANLRSRHALEIDAVLTALSNAKIENASLKEEVISLRKVVDEGTQEKEGLKEKVKILCMSLQTIELGGITSPQGGQRDESGMGKGMKRSESVVSSLLPELISTTNLSDPIAPLPLSSTTHRQIDEFGRKQMTIHEPLTSDSIGREEMRNKGIMDSLSKTRVGKSNVIGGSSRKVSGATSVHTDGSNILYDEDEEIERHGEGEGEGWTLRLKESDERFLDDL</sequence>
<feature type="region of interest" description="Disordered" evidence="2">
    <location>
        <begin position="436"/>
        <end position="475"/>
    </location>
</feature>
<feature type="compositionally biased region" description="Polar residues" evidence="2">
    <location>
        <begin position="620"/>
        <end position="633"/>
    </location>
</feature>
<evidence type="ECO:0000313" key="4">
    <source>
        <dbReference type="Proteomes" id="UP001358614"/>
    </source>
</evidence>
<feature type="compositionally biased region" description="Polar residues" evidence="2">
    <location>
        <begin position="893"/>
        <end position="905"/>
    </location>
</feature>
<feature type="region of interest" description="Disordered" evidence="2">
    <location>
        <begin position="197"/>
        <end position="231"/>
    </location>
</feature>
<evidence type="ECO:0000256" key="1">
    <source>
        <dbReference type="SAM" id="Coils"/>
    </source>
</evidence>
<feature type="compositionally biased region" description="Low complexity" evidence="2">
    <location>
        <begin position="878"/>
        <end position="892"/>
    </location>
</feature>
<feature type="compositionally biased region" description="Polar residues" evidence="2">
    <location>
        <begin position="219"/>
        <end position="229"/>
    </location>
</feature>
<organism evidence="3 4">
    <name type="scientific">Kwoniella europaea PYCC6329</name>
    <dbReference type="NCBI Taxonomy" id="1423913"/>
    <lineage>
        <taxon>Eukaryota</taxon>
        <taxon>Fungi</taxon>
        <taxon>Dikarya</taxon>
        <taxon>Basidiomycota</taxon>
        <taxon>Agaricomycotina</taxon>
        <taxon>Tremellomycetes</taxon>
        <taxon>Tremellales</taxon>
        <taxon>Cryptococcaceae</taxon>
        <taxon>Kwoniella</taxon>
    </lineage>
</organism>
<accession>A0AAX4KEJ3</accession>
<feature type="region of interest" description="Disordered" evidence="2">
    <location>
        <begin position="620"/>
        <end position="666"/>
    </location>
</feature>
<feature type="coiled-coil region" evidence="1">
    <location>
        <begin position="914"/>
        <end position="966"/>
    </location>
</feature>
<feature type="compositionally biased region" description="Pro residues" evidence="2">
    <location>
        <begin position="462"/>
        <end position="471"/>
    </location>
</feature>
<evidence type="ECO:0000313" key="3">
    <source>
        <dbReference type="EMBL" id="WWD04444.1"/>
    </source>
</evidence>
<reference evidence="3 4" key="1">
    <citation type="submission" date="2024-01" db="EMBL/GenBank/DDBJ databases">
        <title>Comparative genomics of Cryptococcus and Kwoniella reveals pathogenesis evolution and contrasting modes of karyotype evolution via chromosome fusion or intercentromeric recombination.</title>
        <authorList>
            <person name="Coelho M.A."/>
            <person name="David-Palma M."/>
            <person name="Shea T."/>
            <person name="Bowers K."/>
            <person name="McGinley-Smith S."/>
            <person name="Mohammad A.W."/>
            <person name="Gnirke A."/>
            <person name="Yurkov A.M."/>
            <person name="Nowrousian M."/>
            <person name="Sun S."/>
            <person name="Cuomo C.A."/>
            <person name="Heitman J."/>
        </authorList>
    </citation>
    <scope>NUCLEOTIDE SEQUENCE [LARGE SCALE GENOMIC DNA]</scope>
    <source>
        <strain evidence="3 4">PYCC6329</strain>
    </source>
</reference>
<feature type="region of interest" description="Disordered" evidence="2">
    <location>
        <begin position="246"/>
        <end position="267"/>
    </location>
</feature>
<feature type="region of interest" description="Disordered" evidence="2">
    <location>
        <begin position="868"/>
        <end position="912"/>
    </location>
</feature>
<evidence type="ECO:0000256" key="2">
    <source>
        <dbReference type="SAM" id="MobiDB-lite"/>
    </source>
</evidence>
<feature type="compositionally biased region" description="Polar residues" evidence="2">
    <location>
        <begin position="1099"/>
        <end position="1112"/>
    </location>
</feature>
<dbReference type="EMBL" id="CP144089">
    <property type="protein sequence ID" value="WWD04444.1"/>
    <property type="molecule type" value="Genomic_DNA"/>
</dbReference>
<name>A0AAX4KEJ3_9TREE</name>
<keyword evidence="4" id="KW-1185">Reference proteome</keyword>
<feature type="region of interest" description="Disordered" evidence="2">
    <location>
        <begin position="1090"/>
        <end position="1133"/>
    </location>
</feature>
<dbReference type="KEGG" id="ker:91101317"/>
<gene>
    <name evidence="3" type="ORF">V865_002513</name>
</gene>
<feature type="region of interest" description="Disordered" evidence="2">
    <location>
        <begin position="745"/>
        <end position="795"/>
    </location>
</feature>
<feature type="compositionally biased region" description="Low complexity" evidence="2">
    <location>
        <begin position="761"/>
        <end position="771"/>
    </location>
</feature>
<dbReference type="Proteomes" id="UP001358614">
    <property type="component" value="Chromosome 1"/>
</dbReference>
<dbReference type="RefSeq" id="XP_066082411.1">
    <property type="nucleotide sequence ID" value="XM_066226314.1"/>
</dbReference>
<proteinExistence type="predicted"/>
<feature type="compositionally biased region" description="Low complexity" evidence="2">
    <location>
        <begin position="451"/>
        <end position="461"/>
    </location>
</feature>
<keyword evidence="1" id="KW-0175">Coiled coil</keyword>
<feature type="compositionally biased region" description="Polar residues" evidence="2">
    <location>
        <begin position="772"/>
        <end position="788"/>
    </location>
</feature>
<feature type="compositionally biased region" description="Basic and acidic residues" evidence="2">
    <location>
        <begin position="747"/>
        <end position="760"/>
    </location>
</feature>
<dbReference type="AlphaFoldDB" id="A0AAX4KEJ3"/>
<dbReference type="GeneID" id="91101317"/>
<protein>
    <submittedName>
        <fullName evidence="3">Uncharacterized protein</fullName>
    </submittedName>
</protein>